<dbReference type="PRINTS" id="PR00332">
    <property type="entry name" value="HISTRIAD"/>
</dbReference>
<evidence type="ECO:0000313" key="5">
    <source>
        <dbReference type="EMBL" id="PWB70732.1"/>
    </source>
</evidence>
<reference evidence="5 6" key="1">
    <citation type="journal article" date="2018" name="ISME J.">
        <title>A methanotrophic archaeon couples anaerobic oxidation of methane to Fe(III) reduction.</title>
        <authorList>
            <person name="Cai C."/>
            <person name="Leu A.O."/>
            <person name="Xie G.J."/>
            <person name="Guo J."/>
            <person name="Feng Y."/>
            <person name="Zhao J.X."/>
            <person name="Tyson G.W."/>
            <person name="Yuan Z."/>
            <person name="Hu S."/>
        </authorList>
    </citation>
    <scope>NUCLEOTIDE SEQUENCE [LARGE SCALE GENOMIC DNA]</scope>
    <source>
        <strain evidence="5">FeB_12</strain>
    </source>
</reference>
<name>A0A855X453_9BACT</name>
<evidence type="ECO:0000256" key="3">
    <source>
        <dbReference type="PROSITE-ProRule" id="PRU00464"/>
    </source>
</evidence>
<evidence type="ECO:0000256" key="2">
    <source>
        <dbReference type="PIRSR" id="PIRSR601310-3"/>
    </source>
</evidence>
<dbReference type="GO" id="GO:0003824">
    <property type="term" value="F:catalytic activity"/>
    <property type="evidence" value="ECO:0007669"/>
    <property type="project" value="InterPro"/>
</dbReference>
<proteinExistence type="predicted"/>
<protein>
    <submittedName>
        <fullName evidence="5">Histidine triad nucleotide-binding protein</fullName>
    </submittedName>
</protein>
<dbReference type="SUPFAM" id="SSF54197">
    <property type="entry name" value="HIT-like"/>
    <property type="match status" value="1"/>
</dbReference>
<dbReference type="AlphaFoldDB" id="A0A855X453"/>
<dbReference type="InterPro" id="IPR036265">
    <property type="entry name" value="HIT-like_sf"/>
</dbReference>
<dbReference type="PANTHER" id="PTHR23089">
    <property type="entry name" value="HISTIDINE TRIAD HIT PROTEIN"/>
    <property type="match status" value="1"/>
</dbReference>
<organism evidence="5 6">
    <name type="scientific">candidate division GN15 bacterium</name>
    <dbReference type="NCBI Taxonomy" id="2072418"/>
    <lineage>
        <taxon>Bacteria</taxon>
        <taxon>candidate division GN15</taxon>
    </lineage>
</organism>
<accession>A0A855X453</accession>
<dbReference type="Pfam" id="PF01230">
    <property type="entry name" value="HIT"/>
    <property type="match status" value="1"/>
</dbReference>
<dbReference type="Proteomes" id="UP000250918">
    <property type="component" value="Unassembled WGS sequence"/>
</dbReference>
<evidence type="ECO:0000256" key="1">
    <source>
        <dbReference type="PIRSR" id="PIRSR601310-1"/>
    </source>
</evidence>
<feature type="short sequence motif" description="Histidine triad motif" evidence="2 3">
    <location>
        <begin position="100"/>
        <end position="104"/>
    </location>
</feature>
<dbReference type="InterPro" id="IPR001310">
    <property type="entry name" value="Histidine_triad_HIT"/>
</dbReference>
<evidence type="ECO:0000259" key="4">
    <source>
        <dbReference type="PROSITE" id="PS51084"/>
    </source>
</evidence>
<comment type="caution">
    <text evidence="5">The sequence shown here is derived from an EMBL/GenBank/DDBJ whole genome shotgun (WGS) entry which is preliminary data.</text>
</comment>
<gene>
    <name evidence="5" type="ORF">C3F09_08750</name>
</gene>
<dbReference type="Gene3D" id="3.30.428.10">
    <property type="entry name" value="HIT-like"/>
    <property type="match status" value="1"/>
</dbReference>
<evidence type="ECO:0000313" key="6">
    <source>
        <dbReference type="Proteomes" id="UP000250918"/>
    </source>
</evidence>
<sequence length="119" mass="13902">MKMHGIFACMSCVFCRIINRELPAKIFYETDEVIVIADHRPKDAVHLLIFPKKEYRNFQNTPPDVLVMLSETAKLVAIKLGVTEHYRIHIHNGYGQEVDHIHFHFLSDRGADRLTYLPR</sequence>
<dbReference type="EMBL" id="PQAP01000136">
    <property type="protein sequence ID" value="PWB70732.1"/>
    <property type="molecule type" value="Genomic_DNA"/>
</dbReference>
<dbReference type="InterPro" id="IPR011146">
    <property type="entry name" value="HIT-like"/>
</dbReference>
<feature type="domain" description="HIT" evidence="4">
    <location>
        <begin position="13"/>
        <end position="115"/>
    </location>
</feature>
<feature type="active site" description="Tele-AMP-histidine intermediate" evidence="1">
    <location>
        <position position="102"/>
    </location>
</feature>
<dbReference type="PROSITE" id="PS51084">
    <property type="entry name" value="HIT_2"/>
    <property type="match status" value="1"/>
</dbReference>